<evidence type="ECO:0000256" key="3">
    <source>
        <dbReference type="ARBA" id="ARBA00022528"/>
    </source>
</evidence>
<comment type="subcellular location">
    <subcellularLocation>
        <location evidence="1">Plastid</location>
        <location evidence="1">Chloroplast thylakoid membrane</location>
        <topology evidence="1">Peripheral membrane protein</topology>
        <orientation evidence="1">Lumenal side</orientation>
    </subcellularLocation>
</comment>
<comment type="caution">
    <text evidence="9">The sequence shown here is derived from an EMBL/GenBank/DDBJ whole genome shotgun (WGS) entry which is preliminary data.</text>
</comment>
<keyword evidence="6" id="KW-0603">Photosystem I</keyword>
<dbReference type="AlphaFoldDB" id="A0A9D4UAU7"/>
<evidence type="ECO:0000256" key="6">
    <source>
        <dbReference type="ARBA" id="ARBA00022836"/>
    </source>
</evidence>
<dbReference type="EMBL" id="JABFUD020000020">
    <property type="protein sequence ID" value="KAI5064427.1"/>
    <property type="molecule type" value="Genomic_DNA"/>
</dbReference>
<sequence>MTIVAPTKASSNIKSGNKQMLCLVKNQEARPIVGCKDALKLAMVLLLGGGLVRLASAGDKAKASLVEYLLAKSTTNKELNDRGRLATIYANTA</sequence>
<dbReference type="Proteomes" id="UP000886520">
    <property type="component" value="Chromosome 20"/>
</dbReference>
<evidence type="ECO:0000256" key="2">
    <source>
        <dbReference type="ARBA" id="ARBA00010661"/>
    </source>
</evidence>
<dbReference type="GO" id="GO:0015979">
    <property type="term" value="P:photosynthesis"/>
    <property type="evidence" value="ECO:0007669"/>
    <property type="project" value="UniProtKB-KW"/>
</dbReference>
<organism evidence="9 10">
    <name type="scientific">Adiantum capillus-veneris</name>
    <name type="common">Maidenhair fern</name>
    <dbReference type="NCBI Taxonomy" id="13818"/>
    <lineage>
        <taxon>Eukaryota</taxon>
        <taxon>Viridiplantae</taxon>
        <taxon>Streptophyta</taxon>
        <taxon>Embryophyta</taxon>
        <taxon>Tracheophyta</taxon>
        <taxon>Polypodiopsida</taxon>
        <taxon>Polypodiidae</taxon>
        <taxon>Polypodiales</taxon>
        <taxon>Pteridineae</taxon>
        <taxon>Pteridaceae</taxon>
        <taxon>Vittarioideae</taxon>
        <taxon>Adiantum</taxon>
    </lineage>
</organism>
<keyword evidence="7" id="KW-0793">Thylakoid</keyword>
<evidence type="ECO:0000256" key="8">
    <source>
        <dbReference type="ARBA" id="ARBA00023136"/>
    </source>
</evidence>
<evidence type="ECO:0000256" key="1">
    <source>
        <dbReference type="ARBA" id="ARBA00004622"/>
    </source>
</evidence>
<reference evidence="9" key="1">
    <citation type="submission" date="2021-01" db="EMBL/GenBank/DDBJ databases">
        <title>Adiantum capillus-veneris genome.</title>
        <authorList>
            <person name="Fang Y."/>
            <person name="Liao Q."/>
        </authorList>
    </citation>
    <scope>NUCLEOTIDE SEQUENCE</scope>
    <source>
        <strain evidence="9">H3</strain>
        <tissue evidence="9">Leaf</tissue>
    </source>
</reference>
<dbReference type="Pfam" id="PF05479">
    <property type="entry name" value="PsaN"/>
    <property type="match status" value="1"/>
</dbReference>
<dbReference type="InterPro" id="IPR008796">
    <property type="entry name" value="PSAN"/>
</dbReference>
<keyword evidence="8" id="KW-0472">Membrane</keyword>
<protein>
    <submittedName>
        <fullName evidence="9">Uncharacterized protein</fullName>
    </submittedName>
</protein>
<gene>
    <name evidence="9" type="ORF">GOP47_0021097</name>
</gene>
<name>A0A9D4UAU7_ADICA</name>
<proteinExistence type="inferred from homology"/>
<evidence type="ECO:0000256" key="7">
    <source>
        <dbReference type="ARBA" id="ARBA00023078"/>
    </source>
</evidence>
<evidence type="ECO:0000313" key="9">
    <source>
        <dbReference type="EMBL" id="KAI5064427.1"/>
    </source>
</evidence>
<evidence type="ECO:0000313" key="10">
    <source>
        <dbReference type="Proteomes" id="UP000886520"/>
    </source>
</evidence>
<accession>A0A9D4UAU7</accession>
<dbReference type="GO" id="GO:0009535">
    <property type="term" value="C:chloroplast thylakoid membrane"/>
    <property type="evidence" value="ECO:0007669"/>
    <property type="project" value="UniProtKB-SubCell"/>
</dbReference>
<keyword evidence="4" id="KW-0602">Photosynthesis</keyword>
<keyword evidence="10" id="KW-1185">Reference proteome</keyword>
<comment type="similarity">
    <text evidence="2">Belongs to the psaN family.</text>
</comment>
<evidence type="ECO:0000256" key="4">
    <source>
        <dbReference type="ARBA" id="ARBA00022531"/>
    </source>
</evidence>
<dbReference type="GO" id="GO:0009522">
    <property type="term" value="C:photosystem I"/>
    <property type="evidence" value="ECO:0007669"/>
    <property type="project" value="UniProtKB-KW"/>
</dbReference>
<keyword evidence="5" id="KW-0934">Plastid</keyword>
<evidence type="ECO:0000256" key="5">
    <source>
        <dbReference type="ARBA" id="ARBA00022640"/>
    </source>
</evidence>
<keyword evidence="3" id="KW-0150">Chloroplast</keyword>